<protein>
    <submittedName>
        <fullName evidence="12">DH200=94 genomic scaffold, scaffold_1482</fullName>
    </submittedName>
</protein>
<dbReference type="InterPro" id="IPR013128">
    <property type="entry name" value="Peptidase_C1A"/>
</dbReference>
<dbReference type="Proteomes" id="UP000295252">
    <property type="component" value="Unassembled WGS sequence"/>
</dbReference>
<evidence type="ECO:0000256" key="5">
    <source>
        <dbReference type="ARBA" id="ARBA00022807"/>
    </source>
</evidence>
<keyword evidence="7" id="KW-1015">Disulfide bond</keyword>
<dbReference type="InterPro" id="IPR000668">
    <property type="entry name" value="Peptidase_C1A_C"/>
</dbReference>
<dbReference type="Pfam" id="PF00112">
    <property type="entry name" value="Peptidase_C1"/>
    <property type="match status" value="1"/>
</dbReference>
<evidence type="ECO:0000256" key="1">
    <source>
        <dbReference type="ARBA" id="ARBA00008455"/>
    </source>
</evidence>
<feature type="domain" description="Cathepsin propeptide inhibitor" evidence="11">
    <location>
        <begin position="57"/>
        <end position="113"/>
    </location>
</feature>
<dbReference type="CDD" id="cd02248">
    <property type="entry name" value="Peptidase_C1A"/>
    <property type="match status" value="1"/>
</dbReference>
<dbReference type="OMA" id="RRHQKMD"/>
<dbReference type="SMART" id="SM00645">
    <property type="entry name" value="Pept_C1"/>
    <property type="match status" value="1"/>
</dbReference>
<dbReference type="GO" id="GO:0000323">
    <property type="term" value="C:lytic vacuole"/>
    <property type="evidence" value="ECO:0007669"/>
    <property type="project" value="UniProtKB-ARBA"/>
</dbReference>
<dbReference type="InParanoid" id="A0A068VJ54"/>
<dbReference type="InterPro" id="IPR013201">
    <property type="entry name" value="Prot_inhib_I29"/>
</dbReference>
<dbReference type="InterPro" id="IPR039417">
    <property type="entry name" value="Peptidase_C1A_papain-like"/>
</dbReference>
<evidence type="ECO:0000313" key="12">
    <source>
        <dbReference type="EMBL" id="CDP20652.1"/>
    </source>
</evidence>
<dbReference type="PROSITE" id="PS00639">
    <property type="entry name" value="THIOL_PROTEASE_HIS"/>
    <property type="match status" value="1"/>
</dbReference>
<comment type="similarity">
    <text evidence="1">Belongs to the peptidase C1 family.</text>
</comment>
<feature type="signal peptide" evidence="9">
    <location>
        <begin position="1"/>
        <end position="23"/>
    </location>
</feature>
<dbReference type="FunCoup" id="A0A068VJ54">
    <property type="interactions" value="529"/>
</dbReference>
<evidence type="ECO:0000259" key="10">
    <source>
        <dbReference type="SMART" id="SM00645"/>
    </source>
</evidence>
<keyword evidence="2" id="KW-0645">Protease</keyword>
<evidence type="ECO:0000313" key="13">
    <source>
        <dbReference type="Proteomes" id="UP000295252"/>
    </source>
</evidence>
<evidence type="ECO:0000259" key="11">
    <source>
        <dbReference type="SMART" id="SM00848"/>
    </source>
</evidence>
<proteinExistence type="inferred from homology"/>
<evidence type="ECO:0000256" key="6">
    <source>
        <dbReference type="ARBA" id="ARBA00023145"/>
    </source>
</evidence>
<gene>
    <name evidence="12" type="ORF">GSCOC_T00010953001</name>
</gene>
<dbReference type="FunFam" id="3.90.70.10:FF:000057">
    <property type="entry name" value="Cysteine protease RD19A"/>
    <property type="match status" value="1"/>
</dbReference>
<sequence>MAPLSSLPLFLSVFFLAVATASSAIFEERDDVVSNDNPLIRQVVGDNDHLLTADHHFSLFKKKFGKSYASKEEHDYRFAVFKANMRRALRHQKLDPSAVHGVTKFSDLTPAEFRRNFLGLRPRLKFPAHANKAPILPTDNLPTDFDWREHGAVTPVKNQGSCGSCWSFSATGALEGANFLATGKLVSLSEQQLVDCDHECDPEEPDSCDSGCNGGLMNSAFEYTLKAGGLMREQDYPYSGSDRGTCNFNKTKIAAKVANFSVVSLDEEQIAANLVKNGPLAVAINAVFMQTYIGGVSCPYICSKRLDHGVLLVGYGSSGYAPIRMKEKPYWIIKNSWGEHWGENGYYKICRGHNICGVDSMVSTVAAVHTST</sequence>
<dbReference type="STRING" id="49390.A0A068VJ54"/>
<dbReference type="EMBL" id="HG740566">
    <property type="protein sequence ID" value="CDP20652.1"/>
    <property type="molecule type" value="Genomic_DNA"/>
</dbReference>
<dbReference type="PROSITE" id="PS00640">
    <property type="entry name" value="THIOL_PROTEASE_ASN"/>
    <property type="match status" value="1"/>
</dbReference>
<keyword evidence="8" id="KW-0325">Glycoprotein</keyword>
<dbReference type="Gramene" id="CDP20652">
    <property type="protein sequence ID" value="CDP20652"/>
    <property type="gene ID" value="GSCOC_T00010953001"/>
</dbReference>
<keyword evidence="13" id="KW-1185">Reference proteome</keyword>
<dbReference type="OrthoDB" id="10253408at2759"/>
<dbReference type="Pfam" id="PF08246">
    <property type="entry name" value="Inhibitor_I29"/>
    <property type="match status" value="1"/>
</dbReference>
<evidence type="ECO:0000256" key="4">
    <source>
        <dbReference type="ARBA" id="ARBA00022801"/>
    </source>
</evidence>
<feature type="chain" id="PRO_5018687619" evidence="9">
    <location>
        <begin position="24"/>
        <end position="372"/>
    </location>
</feature>
<dbReference type="PhylomeDB" id="A0A068VJ54"/>
<evidence type="ECO:0000256" key="9">
    <source>
        <dbReference type="SAM" id="SignalP"/>
    </source>
</evidence>
<keyword evidence="3 9" id="KW-0732">Signal</keyword>
<dbReference type="InterPro" id="IPR025661">
    <property type="entry name" value="Pept_asp_AS"/>
</dbReference>
<dbReference type="PROSITE" id="PS00139">
    <property type="entry name" value="THIOL_PROTEASE_CYS"/>
    <property type="match status" value="1"/>
</dbReference>
<name>A0A068VJ54_COFCA</name>
<keyword evidence="4" id="KW-0378">Hydrolase</keyword>
<reference evidence="13" key="1">
    <citation type="journal article" date="2014" name="Science">
        <title>The coffee genome provides insight into the convergent evolution of caffeine biosynthesis.</title>
        <authorList>
            <person name="Denoeud F."/>
            <person name="Carretero-Paulet L."/>
            <person name="Dereeper A."/>
            <person name="Droc G."/>
            <person name="Guyot R."/>
            <person name="Pietrella M."/>
            <person name="Zheng C."/>
            <person name="Alberti A."/>
            <person name="Anthony F."/>
            <person name="Aprea G."/>
            <person name="Aury J.M."/>
            <person name="Bento P."/>
            <person name="Bernard M."/>
            <person name="Bocs S."/>
            <person name="Campa C."/>
            <person name="Cenci A."/>
            <person name="Combes M.C."/>
            <person name="Crouzillat D."/>
            <person name="Da Silva C."/>
            <person name="Daddiego L."/>
            <person name="De Bellis F."/>
            <person name="Dussert S."/>
            <person name="Garsmeur O."/>
            <person name="Gayraud T."/>
            <person name="Guignon V."/>
            <person name="Jahn K."/>
            <person name="Jamilloux V."/>
            <person name="Joet T."/>
            <person name="Labadie K."/>
            <person name="Lan T."/>
            <person name="Leclercq J."/>
            <person name="Lepelley M."/>
            <person name="Leroy T."/>
            <person name="Li L.T."/>
            <person name="Librado P."/>
            <person name="Lopez L."/>
            <person name="Munoz A."/>
            <person name="Noel B."/>
            <person name="Pallavicini A."/>
            <person name="Perrotta G."/>
            <person name="Poncet V."/>
            <person name="Pot D."/>
            <person name="Priyono X."/>
            <person name="Rigoreau M."/>
            <person name="Rouard M."/>
            <person name="Rozas J."/>
            <person name="Tranchant-Dubreuil C."/>
            <person name="VanBuren R."/>
            <person name="Zhang Q."/>
            <person name="Andrade A.C."/>
            <person name="Argout X."/>
            <person name="Bertrand B."/>
            <person name="de Kochko A."/>
            <person name="Graziosi G."/>
            <person name="Henry R.J."/>
            <person name="Jayarama X."/>
            <person name="Ming R."/>
            <person name="Nagai C."/>
            <person name="Rounsley S."/>
            <person name="Sankoff D."/>
            <person name="Giuliano G."/>
            <person name="Albert V.A."/>
            <person name="Wincker P."/>
            <person name="Lashermes P."/>
        </authorList>
    </citation>
    <scope>NUCLEOTIDE SEQUENCE [LARGE SCALE GENOMIC DNA]</scope>
    <source>
        <strain evidence="13">cv. DH200-94</strain>
    </source>
</reference>
<dbReference type="InterPro" id="IPR038765">
    <property type="entry name" value="Papain-like_cys_pep_sf"/>
</dbReference>
<dbReference type="AlphaFoldDB" id="A0A068VJ54"/>
<dbReference type="SUPFAM" id="SSF54001">
    <property type="entry name" value="Cysteine proteinases"/>
    <property type="match status" value="1"/>
</dbReference>
<dbReference type="InterPro" id="IPR000169">
    <property type="entry name" value="Pept_cys_AS"/>
</dbReference>
<dbReference type="PRINTS" id="PR00705">
    <property type="entry name" value="PAPAIN"/>
</dbReference>
<dbReference type="SMART" id="SM00848">
    <property type="entry name" value="Inhibitor_I29"/>
    <property type="match status" value="1"/>
</dbReference>
<accession>A0A068VJ54</accession>
<dbReference type="GO" id="GO:0008234">
    <property type="term" value="F:cysteine-type peptidase activity"/>
    <property type="evidence" value="ECO:0007669"/>
    <property type="project" value="UniProtKB-KW"/>
</dbReference>
<evidence type="ECO:0000256" key="3">
    <source>
        <dbReference type="ARBA" id="ARBA00022729"/>
    </source>
</evidence>
<evidence type="ECO:0000256" key="8">
    <source>
        <dbReference type="ARBA" id="ARBA00023180"/>
    </source>
</evidence>
<keyword evidence="5" id="KW-0788">Thiol protease</keyword>
<dbReference type="GO" id="GO:0006508">
    <property type="term" value="P:proteolysis"/>
    <property type="evidence" value="ECO:0007669"/>
    <property type="project" value="UniProtKB-KW"/>
</dbReference>
<evidence type="ECO:0000256" key="7">
    <source>
        <dbReference type="ARBA" id="ARBA00023157"/>
    </source>
</evidence>
<evidence type="ECO:0000256" key="2">
    <source>
        <dbReference type="ARBA" id="ARBA00022670"/>
    </source>
</evidence>
<organism evidence="12 13">
    <name type="scientific">Coffea canephora</name>
    <name type="common">Robusta coffee</name>
    <dbReference type="NCBI Taxonomy" id="49390"/>
    <lineage>
        <taxon>Eukaryota</taxon>
        <taxon>Viridiplantae</taxon>
        <taxon>Streptophyta</taxon>
        <taxon>Embryophyta</taxon>
        <taxon>Tracheophyta</taxon>
        <taxon>Spermatophyta</taxon>
        <taxon>Magnoliopsida</taxon>
        <taxon>eudicotyledons</taxon>
        <taxon>Gunneridae</taxon>
        <taxon>Pentapetalae</taxon>
        <taxon>asterids</taxon>
        <taxon>lamiids</taxon>
        <taxon>Gentianales</taxon>
        <taxon>Rubiaceae</taxon>
        <taxon>Ixoroideae</taxon>
        <taxon>Gardenieae complex</taxon>
        <taxon>Bertiereae - Coffeeae clade</taxon>
        <taxon>Coffeeae</taxon>
        <taxon>Coffea</taxon>
    </lineage>
</organism>
<dbReference type="PANTHER" id="PTHR12411">
    <property type="entry name" value="CYSTEINE PROTEASE FAMILY C1-RELATED"/>
    <property type="match status" value="1"/>
</dbReference>
<dbReference type="InterPro" id="IPR025660">
    <property type="entry name" value="Pept_his_AS"/>
</dbReference>
<feature type="domain" description="Peptidase C1A papain C-terminal" evidence="10">
    <location>
        <begin position="141"/>
        <end position="366"/>
    </location>
</feature>
<dbReference type="Gene3D" id="3.90.70.10">
    <property type="entry name" value="Cysteine proteinases"/>
    <property type="match status" value="1"/>
</dbReference>
<keyword evidence="6" id="KW-0865">Zymogen</keyword>